<feature type="transmembrane region" description="Helical" evidence="9">
    <location>
        <begin position="51"/>
        <end position="73"/>
    </location>
</feature>
<organism evidence="10 11">
    <name type="scientific">Acholeplasma brassicae</name>
    <dbReference type="NCBI Taxonomy" id="61635"/>
    <lineage>
        <taxon>Bacteria</taxon>
        <taxon>Bacillati</taxon>
        <taxon>Mycoplasmatota</taxon>
        <taxon>Mollicutes</taxon>
        <taxon>Acholeplasmatales</taxon>
        <taxon>Acholeplasmataceae</taxon>
        <taxon>Acholeplasma</taxon>
    </lineage>
</organism>
<dbReference type="EMBL" id="FO681348">
    <property type="protein sequence ID" value="CCV66251.1"/>
    <property type="molecule type" value="Genomic_DNA"/>
</dbReference>
<accession>U4KPI0</accession>
<dbReference type="RefSeq" id="WP_030005111.1">
    <property type="nucleotide sequence ID" value="NC_022549.1"/>
</dbReference>
<keyword evidence="11" id="KW-1185">Reference proteome</keyword>
<dbReference type="NCBIfam" id="TIGR00810">
    <property type="entry name" value="secG"/>
    <property type="match status" value="1"/>
</dbReference>
<dbReference type="InterPro" id="IPR004692">
    <property type="entry name" value="SecG"/>
</dbReference>
<keyword evidence="9" id="KW-1003">Cell membrane</keyword>
<evidence type="ECO:0000256" key="6">
    <source>
        <dbReference type="ARBA" id="ARBA00022989"/>
    </source>
</evidence>
<keyword evidence="4 9" id="KW-0812">Transmembrane</keyword>
<evidence type="ECO:0000256" key="8">
    <source>
        <dbReference type="ARBA" id="ARBA00023136"/>
    </source>
</evidence>
<keyword evidence="8 9" id="KW-0472">Membrane</keyword>
<evidence type="ECO:0000256" key="7">
    <source>
        <dbReference type="ARBA" id="ARBA00023010"/>
    </source>
</evidence>
<dbReference type="GO" id="GO:0005886">
    <property type="term" value="C:plasma membrane"/>
    <property type="evidence" value="ECO:0007669"/>
    <property type="project" value="UniProtKB-SubCell"/>
</dbReference>
<keyword evidence="7 9" id="KW-0811">Translocation</keyword>
<evidence type="ECO:0000256" key="9">
    <source>
        <dbReference type="RuleBase" id="RU365087"/>
    </source>
</evidence>
<evidence type="ECO:0000313" key="11">
    <source>
        <dbReference type="Proteomes" id="UP000032737"/>
    </source>
</evidence>
<keyword evidence="5 9" id="KW-0653">Protein transport</keyword>
<evidence type="ECO:0000256" key="4">
    <source>
        <dbReference type="ARBA" id="ARBA00022692"/>
    </source>
</evidence>
<dbReference type="AlphaFoldDB" id="U4KPI0"/>
<dbReference type="HOGENOM" id="CLU_094156_6_1_14"/>
<sequence>MNWADIIVLVLAVILILSVAVQQSQDSVQDAFSGEKSELFKNQKARGLDLLLMRVTMATSLLFVGMVFVSLLLHKNA</sequence>
<dbReference type="STRING" id="61635.BN85312300"/>
<dbReference type="Proteomes" id="UP000032737">
    <property type="component" value="Chromosome"/>
</dbReference>
<dbReference type="GO" id="GO:0015450">
    <property type="term" value="F:protein-transporting ATPase activity"/>
    <property type="evidence" value="ECO:0007669"/>
    <property type="project" value="UniProtKB-UniRule"/>
</dbReference>
<evidence type="ECO:0000256" key="2">
    <source>
        <dbReference type="ARBA" id="ARBA00008445"/>
    </source>
</evidence>
<dbReference type="GO" id="GO:0009306">
    <property type="term" value="P:protein secretion"/>
    <property type="evidence" value="ECO:0007669"/>
    <property type="project" value="UniProtKB-UniRule"/>
</dbReference>
<dbReference type="Pfam" id="PF03840">
    <property type="entry name" value="SecG"/>
    <property type="match status" value="1"/>
</dbReference>
<name>U4KPI0_9MOLU</name>
<reference evidence="10 11" key="1">
    <citation type="journal article" date="2013" name="J. Mol. Microbiol. Biotechnol.">
        <title>Analysis of the Complete Genomes of Acholeplasma brassicae , A. palmae and A. laidlawii and Their Comparison to the Obligate Parasites from ' Candidatus Phytoplasma'.</title>
        <authorList>
            <person name="Kube M."/>
            <person name="Siewert C."/>
            <person name="Migdoll A.M."/>
            <person name="Duduk B."/>
            <person name="Holz S."/>
            <person name="Rabus R."/>
            <person name="Seemuller E."/>
            <person name="Mitrovic J."/>
            <person name="Muller I."/>
            <person name="Buttner C."/>
            <person name="Reinhardt R."/>
        </authorList>
    </citation>
    <scope>NUCLEOTIDE SEQUENCE [LARGE SCALE GENOMIC DNA]</scope>
    <source>
        <strain evidence="11">0502</strain>
    </source>
</reference>
<evidence type="ECO:0000256" key="3">
    <source>
        <dbReference type="ARBA" id="ARBA00022448"/>
    </source>
</evidence>
<protein>
    <recommendedName>
        <fullName evidence="9">Protein-export membrane protein SecG</fullName>
    </recommendedName>
</protein>
<dbReference type="KEGG" id="abra:BN85312300"/>
<comment type="function">
    <text evidence="9">Involved in protein export. Participates in an early event of protein translocation.</text>
</comment>
<comment type="caution">
    <text evidence="9">Lacks conserved residue(s) required for the propagation of feature annotation.</text>
</comment>
<evidence type="ECO:0000256" key="5">
    <source>
        <dbReference type="ARBA" id="ARBA00022927"/>
    </source>
</evidence>
<evidence type="ECO:0000256" key="1">
    <source>
        <dbReference type="ARBA" id="ARBA00004141"/>
    </source>
</evidence>
<dbReference type="OrthoDB" id="384834at2"/>
<gene>
    <name evidence="10" type="primary">secG</name>
    <name evidence="10" type="ORF">BN85312300</name>
</gene>
<keyword evidence="6 9" id="KW-1133">Transmembrane helix</keyword>
<proteinExistence type="inferred from homology"/>
<comment type="subcellular location">
    <subcellularLocation>
        <location evidence="9">Cell membrane</location>
        <topology evidence="9">Multi-pass membrane protein</topology>
    </subcellularLocation>
    <subcellularLocation>
        <location evidence="1">Membrane</location>
        <topology evidence="1">Multi-pass membrane protein</topology>
    </subcellularLocation>
</comment>
<comment type="similarity">
    <text evidence="2 9">Belongs to the SecG family.</text>
</comment>
<evidence type="ECO:0000313" key="10">
    <source>
        <dbReference type="EMBL" id="CCV66251.1"/>
    </source>
</evidence>
<keyword evidence="3 9" id="KW-0813">Transport</keyword>